<reference evidence="1 2" key="1">
    <citation type="submission" date="2015-07" db="EMBL/GenBank/DDBJ databases">
        <title>Draft genome of Enhydrobacter aerosaccus.</title>
        <authorList>
            <person name="Wang X."/>
        </authorList>
    </citation>
    <scope>NUCLEOTIDE SEQUENCE [LARGE SCALE GENOMIC DNA]</scope>
    <source>
        <strain evidence="1 2">CGMCC9176</strain>
    </source>
</reference>
<evidence type="ECO:0000313" key="2">
    <source>
        <dbReference type="Proteomes" id="UP000053900"/>
    </source>
</evidence>
<evidence type="ECO:0008006" key="3">
    <source>
        <dbReference type="Google" id="ProtNLM"/>
    </source>
</evidence>
<keyword evidence="2" id="KW-1185">Reference proteome</keyword>
<dbReference type="SUPFAM" id="SSF82185">
    <property type="entry name" value="Histone H3 K4-specific methyltransferase SET7/9 N-terminal domain"/>
    <property type="match status" value="1"/>
</dbReference>
<dbReference type="PROSITE" id="PS51257">
    <property type="entry name" value="PROKAR_LIPOPROTEIN"/>
    <property type="match status" value="1"/>
</dbReference>
<proteinExistence type="predicted"/>
<accession>A0ABR5IKC3</accession>
<comment type="caution">
    <text evidence="1">The sequence shown here is derived from an EMBL/GenBank/DDBJ whole genome shotgun (WGS) entry which is preliminary data.</text>
</comment>
<name>A0ABR5IKC3_9HYPH</name>
<sequence>MLTKALPTTLTTAHLLRVGTGLTLSAILFALAGCSSINELMAEGSKPPAIVNVATDQQPFYDALNSLILPPKSPQAAPQAAPQGIADGPYNGVMPEGEQFTTFVKNGYFDEFLVVYYPNFVTQLRTDLVNGLYDGWVTYRLSDSRIKQKVLFRQGVVQEAIVYSQAGNPEYHFWFTNEQPTSGMRYDNNGNAVESMF</sequence>
<organism evidence="1 2">
    <name type="scientific">Enhydrobacter aerosaccus</name>
    <dbReference type="NCBI Taxonomy" id="225324"/>
    <lineage>
        <taxon>Bacteria</taxon>
        <taxon>Pseudomonadati</taxon>
        <taxon>Pseudomonadota</taxon>
        <taxon>Alphaproteobacteria</taxon>
        <taxon>Hyphomicrobiales</taxon>
        <taxon>Enhydrobacter</taxon>
    </lineage>
</organism>
<evidence type="ECO:0000313" key="1">
    <source>
        <dbReference type="EMBL" id="KND21523.1"/>
    </source>
</evidence>
<gene>
    <name evidence="1" type="ORF">AFK20_09100</name>
</gene>
<protein>
    <recommendedName>
        <fullName evidence="3">Beta-barrel assembly machine subunit BamE</fullName>
    </recommendedName>
</protein>
<dbReference type="Proteomes" id="UP000053900">
    <property type="component" value="Unassembled WGS sequence"/>
</dbReference>
<dbReference type="EMBL" id="LGSW01000008">
    <property type="protein sequence ID" value="KND21523.1"/>
    <property type="molecule type" value="Genomic_DNA"/>
</dbReference>